<proteinExistence type="inferred from homology"/>
<dbReference type="PANTHER" id="PTHR30455:SF2">
    <property type="entry name" value="TRANSCRIPTIONAL REPRESSOR NRDR"/>
    <property type="match status" value="1"/>
</dbReference>
<evidence type="ECO:0000256" key="4">
    <source>
        <dbReference type="ARBA" id="ARBA00022840"/>
    </source>
</evidence>
<dbReference type="RefSeq" id="WP_114834037.1">
    <property type="nucleotide sequence ID" value="NZ_LR699114.1"/>
</dbReference>
<dbReference type="PANTHER" id="PTHR30455">
    <property type="entry name" value="TRANSCRIPTIONAL REPRESSOR NRDR"/>
    <property type="match status" value="1"/>
</dbReference>
<dbReference type="OrthoDB" id="9807461at2"/>
<organism evidence="10 11">
    <name type="scientific">Aquicella lusitana</name>
    <dbReference type="NCBI Taxonomy" id="254246"/>
    <lineage>
        <taxon>Bacteria</taxon>
        <taxon>Pseudomonadati</taxon>
        <taxon>Pseudomonadota</taxon>
        <taxon>Gammaproteobacteria</taxon>
        <taxon>Legionellales</taxon>
        <taxon>Coxiellaceae</taxon>
        <taxon>Aquicella</taxon>
    </lineage>
</organism>
<dbReference type="PROSITE" id="PS51161">
    <property type="entry name" value="ATP_CONE"/>
    <property type="match status" value="1"/>
</dbReference>
<evidence type="ECO:0000313" key="10">
    <source>
        <dbReference type="EMBL" id="RDI45169.1"/>
    </source>
</evidence>
<keyword evidence="8" id="KW-0479">Metal-binding</keyword>
<keyword evidence="1 8" id="KW-0678">Repressor</keyword>
<comment type="function">
    <text evidence="8">Negatively regulates transcription of bacterial ribonucleotide reductase nrd genes and operons by binding to NrdR-boxes.</text>
</comment>
<protein>
    <recommendedName>
        <fullName evidence="8">Transcriptional repressor NrdR</fullName>
    </recommendedName>
</protein>
<keyword evidence="3 8" id="KW-0863">Zinc-finger</keyword>
<keyword evidence="11" id="KW-1185">Reference proteome</keyword>
<dbReference type="NCBIfam" id="TIGR00244">
    <property type="entry name" value="transcriptional regulator NrdR"/>
    <property type="match status" value="1"/>
</dbReference>
<evidence type="ECO:0000259" key="9">
    <source>
        <dbReference type="PROSITE" id="PS51161"/>
    </source>
</evidence>
<dbReference type="GO" id="GO:0008270">
    <property type="term" value="F:zinc ion binding"/>
    <property type="evidence" value="ECO:0007669"/>
    <property type="project" value="UniProtKB-UniRule"/>
</dbReference>
<dbReference type="Pfam" id="PF22811">
    <property type="entry name" value="Zn_ribbon_NrdR"/>
    <property type="match status" value="1"/>
</dbReference>
<evidence type="ECO:0000256" key="1">
    <source>
        <dbReference type="ARBA" id="ARBA00022491"/>
    </source>
</evidence>
<dbReference type="AlphaFoldDB" id="A0A370GP84"/>
<evidence type="ECO:0000256" key="7">
    <source>
        <dbReference type="ARBA" id="ARBA00023163"/>
    </source>
</evidence>
<keyword evidence="7 8" id="KW-0804">Transcription</keyword>
<evidence type="ECO:0000256" key="2">
    <source>
        <dbReference type="ARBA" id="ARBA00022741"/>
    </source>
</evidence>
<dbReference type="EMBL" id="QQAX01000007">
    <property type="protein sequence ID" value="RDI45169.1"/>
    <property type="molecule type" value="Genomic_DNA"/>
</dbReference>
<dbReference type="InterPro" id="IPR003796">
    <property type="entry name" value="RNR_NrdR-like"/>
</dbReference>
<evidence type="ECO:0000256" key="6">
    <source>
        <dbReference type="ARBA" id="ARBA00023125"/>
    </source>
</evidence>
<dbReference type="Proteomes" id="UP000254720">
    <property type="component" value="Unassembled WGS sequence"/>
</dbReference>
<comment type="caution">
    <text evidence="10">The sequence shown here is derived from an EMBL/GenBank/DDBJ whole genome shotgun (WGS) entry which is preliminary data.</text>
</comment>
<keyword evidence="4 8" id="KW-0067">ATP-binding</keyword>
<comment type="cofactor">
    <cofactor evidence="8">
        <name>Zn(2+)</name>
        <dbReference type="ChEBI" id="CHEBI:29105"/>
    </cofactor>
    <text evidence="8">Binds 1 zinc ion.</text>
</comment>
<reference evidence="10 11" key="1">
    <citation type="submission" date="2018-07" db="EMBL/GenBank/DDBJ databases">
        <title>Genomic Encyclopedia of Type Strains, Phase IV (KMG-IV): sequencing the most valuable type-strain genomes for metagenomic binning, comparative biology and taxonomic classification.</title>
        <authorList>
            <person name="Goeker M."/>
        </authorList>
    </citation>
    <scope>NUCLEOTIDE SEQUENCE [LARGE SCALE GENOMIC DNA]</scope>
    <source>
        <strain evidence="10 11">DSM 16500</strain>
    </source>
</reference>
<keyword evidence="2 8" id="KW-0547">Nucleotide-binding</keyword>
<evidence type="ECO:0000256" key="5">
    <source>
        <dbReference type="ARBA" id="ARBA00023015"/>
    </source>
</evidence>
<dbReference type="InterPro" id="IPR005144">
    <property type="entry name" value="ATP-cone_dom"/>
</dbReference>
<feature type="zinc finger region" evidence="8">
    <location>
        <begin position="3"/>
        <end position="34"/>
    </location>
</feature>
<dbReference type="Pfam" id="PF03477">
    <property type="entry name" value="ATP-cone"/>
    <property type="match status" value="1"/>
</dbReference>
<feature type="domain" description="ATP-cone" evidence="9">
    <location>
        <begin position="49"/>
        <end position="139"/>
    </location>
</feature>
<dbReference type="GO" id="GO:0005524">
    <property type="term" value="F:ATP binding"/>
    <property type="evidence" value="ECO:0007669"/>
    <property type="project" value="UniProtKB-UniRule"/>
</dbReference>
<sequence>MYCPFCNADDTKVIDSRLIREGNQTRRRRECPDCKERFTTYEMAELSLPRIIKRDGRRAPFSEEKLRGGMLRALEKRPVSVEQIETAIARIKRKAMTTGEREIASAQVGEWVMEELHQLDQVAYVRFASVYRCFQDINEFRKEISRLTRHAKRSKTKSNHSRK</sequence>
<evidence type="ECO:0000313" key="11">
    <source>
        <dbReference type="Proteomes" id="UP000254720"/>
    </source>
</evidence>
<name>A0A370GP84_9COXI</name>
<keyword evidence="5 8" id="KW-0805">Transcription regulation</keyword>
<evidence type="ECO:0000256" key="3">
    <source>
        <dbReference type="ARBA" id="ARBA00022771"/>
    </source>
</evidence>
<dbReference type="GO" id="GO:0045892">
    <property type="term" value="P:negative regulation of DNA-templated transcription"/>
    <property type="evidence" value="ECO:0007669"/>
    <property type="project" value="UniProtKB-UniRule"/>
</dbReference>
<keyword evidence="8" id="KW-0862">Zinc</keyword>
<dbReference type="GO" id="GO:0003677">
    <property type="term" value="F:DNA binding"/>
    <property type="evidence" value="ECO:0007669"/>
    <property type="project" value="UniProtKB-KW"/>
</dbReference>
<accession>A0A370GP84</accession>
<keyword evidence="6 8" id="KW-0238">DNA-binding</keyword>
<dbReference type="InterPro" id="IPR055173">
    <property type="entry name" value="NrdR-like_N"/>
</dbReference>
<evidence type="ECO:0000256" key="8">
    <source>
        <dbReference type="HAMAP-Rule" id="MF_00440"/>
    </source>
</evidence>
<gene>
    <name evidence="8" type="primary">nrdR</name>
    <name evidence="10" type="ORF">C8D86_10748</name>
</gene>
<comment type="similarity">
    <text evidence="8">Belongs to the NrdR family.</text>
</comment>
<dbReference type="HAMAP" id="MF_00440">
    <property type="entry name" value="NrdR"/>
    <property type="match status" value="1"/>
</dbReference>